<gene>
    <name evidence="3" type="ORF">ISF6_1869</name>
</gene>
<sequence>MLKRIAIEDARLGMHVHRLEGDWVSHPFWRSQFTLESAADLEKLQASGMRVVWIDLAKGVDVAEPASTHTPTPAPAPALAEPPAVAAAQAPAPRTPAGWHEEQARARRLLDAVRPTAQRLLDEARLGRLVERGEADQLIGQVMASVDRHPGVLVTLVRLKQADAYTYMHSVAVSALMVALGRQLGLTDASCAEAGLAGLLHDIGKARIAPEILNKPGPLTTEEWVEVRDHPRRGHALLSSRGDTPASVLDACLHHHERADGQGYPDGVAGEDIALLTRMTSVCDVYDAISSDRPYKRAWSPAESIARMVAWKSHFDQDVLKAFVRCLGIYPVGSLVRLASQRLAVVVEHHPGHPAAPIVRAFFSLGSGHGIPPVRIDLRRGRDRIVSHEDPGPWDRDRLQALWLDDRSPVSA</sequence>
<feature type="region of interest" description="Disordered" evidence="1">
    <location>
        <begin position="64"/>
        <end position="101"/>
    </location>
</feature>
<evidence type="ECO:0000259" key="2">
    <source>
        <dbReference type="PROSITE" id="PS51832"/>
    </source>
</evidence>
<dbReference type="SUPFAM" id="SSF109604">
    <property type="entry name" value="HD-domain/PDEase-like"/>
    <property type="match status" value="1"/>
</dbReference>
<organism evidence="3 4">
    <name type="scientific">Piscinibacter sakaiensis</name>
    <name type="common">Ideonella sakaiensis</name>
    <dbReference type="NCBI Taxonomy" id="1547922"/>
    <lineage>
        <taxon>Bacteria</taxon>
        <taxon>Pseudomonadati</taxon>
        <taxon>Pseudomonadota</taxon>
        <taxon>Betaproteobacteria</taxon>
        <taxon>Burkholderiales</taxon>
        <taxon>Sphaerotilaceae</taxon>
        <taxon>Piscinibacter</taxon>
    </lineage>
</organism>
<reference evidence="3 4" key="2">
    <citation type="journal article" date="2016" name="Science">
        <title>A bacterium that degrades and assimilates poly(ethylene terephthalate).</title>
        <authorList>
            <person name="Yoshida S."/>
            <person name="Hiraga K."/>
            <person name="Takehana T."/>
            <person name="Taniguchi I."/>
            <person name="Yamaji H."/>
            <person name="Maeda Y."/>
            <person name="Toyohara K."/>
            <person name="Miyamoto K."/>
            <person name="Kimura Y."/>
            <person name="Oda K."/>
        </authorList>
    </citation>
    <scope>NUCLEOTIDE SEQUENCE [LARGE SCALE GENOMIC DNA]</scope>
    <source>
        <strain evidence="4">NBRC 110686 / TISTR 2288 / 201-F6</strain>
    </source>
</reference>
<dbReference type="Gene3D" id="1.10.3210.10">
    <property type="entry name" value="Hypothetical protein af1432"/>
    <property type="match status" value="1"/>
</dbReference>
<dbReference type="CDD" id="cd00077">
    <property type="entry name" value="HDc"/>
    <property type="match status" value="1"/>
</dbReference>
<reference evidence="4" key="1">
    <citation type="submission" date="2015-07" db="EMBL/GenBank/DDBJ databases">
        <title>Discovery of a poly(ethylene terephthalate assimilation.</title>
        <authorList>
            <person name="Yoshida S."/>
            <person name="Hiraga K."/>
            <person name="Takehana T."/>
            <person name="Taniguchi I."/>
            <person name="Yamaji H."/>
            <person name="Maeda Y."/>
            <person name="Toyohara K."/>
            <person name="Miyamoto K."/>
            <person name="Kimura Y."/>
            <person name="Oda K."/>
        </authorList>
    </citation>
    <scope>NUCLEOTIDE SEQUENCE [LARGE SCALE GENOMIC DNA]</scope>
    <source>
        <strain evidence="4">NBRC 110686 / TISTR 2288 / 201-F6</strain>
    </source>
</reference>
<name>A0A0K8P0F8_PISS1</name>
<dbReference type="Pfam" id="PF11871">
    <property type="entry name" value="DUF3391"/>
    <property type="match status" value="1"/>
</dbReference>
<dbReference type="AlphaFoldDB" id="A0A0K8P0F8"/>
<keyword evidence="4" id="KW-1185">Reference proteome</keyword>
<protein>
    <submittedName>
        <fullName evidence="3">HDIG domain protein</fullName>
    </submittedName>
</protein>
<dbReference type="RefSeq" id="WP_054020101.1">
    <property type="nucleotide sequence ID" value="NZ_BBYR01000030.1"/>
</dbReference>
<dbReference type="PANTHER" id="PTHR43155:SF2">
    <property type="entry name" value="CYCLIC DI-GMP PHOSPHODIESTERASE PA4108"/>
    <property type="match status" value="1"/>
</dbReference>
<dbReference type="InterPro" id="IPR021812">
    <property type="entry name" value="DUF3391"/>
</dbReference>
<evidence type="ECO:0000256" key="1">
    <source>
        <dbReference type="SAM" id="MobiDB-lite"/>
    </source>
</evidence>
<feature type="domain" description="HD-GYP" evidence="2">
    <location>
        <begin position="144"/>
        <end position="339"/>
    </location>
</feature>
<dbReference type="GO" id="GO:0008081">
    <property type="term" value="F:phosphoric diester hydrolase activity"/>
    <property type="evidence" value="ECO:0007669"/>
    <property type="project" value="UniProtKB-ARBA"/>
</dbReference>
<dbReference type="OrthoDB" id="9774747at2"/>
<comment type="caution">
    <text evidence="3">The sequence shown here is derived from an EMBL/GenBank/DDBJ whole genome shotgun (WGS) entry which is preliminary data.</text>
</comment>
<dbReference type="Pfam" id="PF13487">
    <property type="entry name" value="HD_5"/>
    <property type="match status" value="1"/>
</dbReference>
<dbReference type="SMART" id="SM00471">
    <property type="entry name" value="HDc"/>
    <property type="match status" value="1"/>
</dbReference>
<dbReference type="PANTHER" id="PTHR43155">
    <property type="entry name" value="CYCLIC DI-GMP PHOSPHODIESTERASE PA4108-RELATED"/>
    <property type="match status" value="1"/>
</dbReference>
<dbReference type="InterPro" id="IPR037522">
    <property type="entry name" value="HD_GYP_dom"/>
</dbReference>
<evidence type="ECO:0000313" key="4">
    <source>
        <dbReference type="Proteomes" id="UP000037660"/>
    </source>
</evidence>
<dbReference type="EMBL" id="BBYR01000030">
    <property type="protein sequence ID" value="GAP36029.1"/>
    <property type="molecule type" value="Genomic_DNA"/>
</dbReference>
<dbReference type="Proteomes" id="UP000037660">
    <property type="component" value="Unassembled WGS sequence"/>
</dbReference>
<dbReference type="STRING" id="1547922.ISF6_1869"/>
<dbReference type="PROSITE" id="PS51832">
    <property type="entry name" value="HD_GYP"/>
    <property type="match status" value="1"/>
</dbReference>
<proteinExistence type="predicted"/>
<evidence type="ECO:0000313" key="3">
    <source>
        <dbReference type="EMBL" id="GAP36029.1"/>
    </source>
</evidence>
<feature type="compositionally biased region" description="Low complexity" evidence="1">
    <location>
        <begin position="64"/>
        <end position="97"/>
    </location>
</feature>
<accession>A0A0K8P0F8</accession>
<dbReference type="InterPro" id="IPR003607">
    <property type="entry name" value="HD/PDEase_dom"/>
</dbReference>